<dbReference type="AlphaFoldDB" id="A0A1B3WEW4"/>
<dbReference type="PANTHER" id="PTHR34216">
    <property type="match status" value="1"/>
</dbReference>
<dbReference type="STRING" id="39950.BCB69_05880"/>
<sequence>MKILFILLLAYIYYHFRKRVPILMYHRIATVKGDRNSLPVEKFEEQMQYLEEKGFHSITMEQLESHILHGSPLPDKPIVLTFDDGYKDNVETALPILKKYHQIGNVFSIANWRGKENKWENFGKELTVTMNDEELLQWQREGNYIGSHTMDHPFLSECEPLRLRDELTQSKEVFDALTEKDVSCICYPYGDFNEEVIEEAKKCGYRLGLGIFYGVPLWKQNPLALPRIPIPARQPMWEFKLKVSSIHLLFVWLRQMERTVKKKVRKL</sequence>
<dbReference type="PROSITE" id="PS51677">
    <property type="entry name" value="NODB"/>
    <property type="match status" value="1"/>
</dbReference>
<organism evidence="4 5">
    <name type="scientific">Dialister pneumosintes</name>
    <dbReference type="NCBI Taxonomy" id="39950"/>
    <lineage>
        <taxon>Bacteria</taxon>
        <taxon>Bacillati</taxon>
        <taxon>Bacillota</taxon>
        <taxon>Negativicutes</taxon>
        <taxon>Veillonellales</taxon>
        <taxon>Veillonellaceae</taxon>
        <taxon>Dialister</taxon>
    </lineage>
</organism>
<dbReference type="InterPro" id="IPR002509">
    <property type="entry name" value="NODB_dom"/>
</dbReference>
<keyword evidence="2" id="KW-0732">Signal</keyword>
<feature type="domain" description="NodB homology" evidence="3">
    <location>
        <begin position="76"/>
        <end position="267"/>
    </location>
</feature>
<dbReference type="InterPro" id="IPR011330">
    <property type="entry name" value="Glyco_hydro/deAcase_b/a-brl"/>
</dbReference>
<evidence type="ECO:0000313" key="5">
    <source>
        <dbReference type="Proteomes" id="UP000094757"/>
    </source>
</evidence>
<accession>A0A1B3WEW4</accession>
<dbReference type="GO" id="GO:0005975">
    <property type="term" value="P:carbohydrate metabolic process"/>
    <property type="evidence" value="ECO:0007669"/>
    <property type="project" value="InterPro"/>
</dbReference>
<protein>
    <recommendedName>
        <fullName evidence="3">NodB homology domain-containing protein</fullName>
    </recommendedName>
</protein>
<reference evidence="5" key="1">
    <citation type="submission" date="2016-08" db="EMBL/GenBank/DDBJ databases">
        <authorList>
            <person name="Holder M.E."/>
            <person name="Ajami N.J."/>
            <person name="Petrosino J.F."/>
        </authorList>
    </citation>
    <scope>NUCLEOTIDE SEQUENCE [LARGE SCALE GENOMIC DNA]</scope>
    <source>
        <strain evidence="5">F0677</strain>
    </source>
</reference>
<name>A0A1B3WEW4_9FIRM</name>
<dbReference type="Pfam" id="PF01522">
    <property type="entry name" value="Polysacc_deac_1"/>
    <property type="match status" value="1"/>
</dbReference>
<evidence type="ECO:0000256" key="1">
    <source>
        <dbReference type="ARBA" id="ARBA00004613"/>
    </source>
</evidence>
<evidence type="ECO:0000259" key="3">
    <source>
        <dbReference type="PROSITE" id="PS51677"/>
    </source>
</evidence>
<dbReference type="GO" id="GO:0016810">
    <property type="term" value="F:hydrolase activity, acting on carbon-nitrogen (but not peptide) bonds"/>
    <property type="evidence" value="ECO:0007669"/>
    <property type="project" value="InterPro"/>
</dbReference>
<evidence type="ECO:0000313" key="4">
    <source>
        <dbReference type="EMBL" id="AOH39511.1"/>
    </source>
</evidence>
<dbReference type="KEGG" id="dpn:BCB69_05880"/>
<dbReference type="InterPro" id="IPR051398">
    <property type="entry name" value="Polysacch_Deacetylase"/>
</dbReference>
<dbReference type="PANTHER" id="PTHR34216:SF3">
    <property type="entry name" value="POLY-BETA-1,6-N-ACETYL-D-GLUCOSAMINE N-DEACETYLASE"/>
    <property type="match status" value="1"/>
</dbReference>
<dbReference type="GO" id="GO:0005576">
    <property type="term" value="C:extracellular region"/>
    <property type="evidence" value="ECO:0007669"/>
    <property type="project" value="UniProtKB-SubCell"/>
</dbReference>
<comment type="subcellular location">
    <subcellularLocation>
        <location evidence="1">Secreted</location>
    </subcellularLocation>
</comment>
<proteinExistence type="predicted"/>
<dbReference type="Proteomes" id="UP000094757">
    <property type="component" value="Chromosome"/>
</dbReference>
<evidence type="ECO:0000256" key="2">
    <source>
        <dbReference type="ARBA" id="ARBA00022729"/>
    </source>
</evidence>
<dbReference type="RefSeq" id="WP_069177296.1">
    <property type="nucleotide sequence ID" value="NZ_CP017037.1"/>
</dbReference>
<dbReference type="SUPFAM" id="SSF88713">
    <property type="entry name" value="Glycoside hydrolase/deacetylase"/>
    <property type="match status" value="1"/>
</dbReference>
<dbReference type="Gene3D" id="3.20.20.370">
    <property type="entry name" value="Glycoside hydrolase/deacetylase"/>
    <property type="match status" value="1"/>
</dbReference>
<dbReference type="EMBL" id="CP017037">
    <property type="protein sequence ID" value="AOH39511.1"/>
    <property type="molecule type" value="Genomic_DNA"/>
</dbReference>
<dbReference type="CDD" id="cd10918">
    <property type="entry name" value="CE4_NodB_like_5s_6s"/>
    <property type="match status" value="1"/>
</dbReference>
<gene>
    <name evidence="4" type="ORF">BCB69_05880</name>
</gene>